<organism evidence="6 7">
    <name type="scientific">Bordetella hinzii</name>
    <dbReference type="NCBI Taxonomy" id="103855"/>
    <lineage>
        <taxon>Bacteria</taxon>
        <taxon>Pseudomonadati</taxon>
        <taxon>Pseudomonadota</taxon>
        <taxon>Betaproteobacteria</taxon>
        <taxon>Burkholderiales</taxon>
        <taxon>Alcaligenaceae</taxon>
        <taxon>Bordetella</taxon>
    </lineage>
</organism>
<feature type="transmembrane region" description="Helical" evidence="4">
    <location>
        <begin position="289"/>
        <end position="312"/>
    </location>
</feature>
<dbReference type="GO" id="GO:0000160">
    <property type="term" value="P:phosphorelay signal transduction system"/>
    <property type="evidence" value="ECO:0007669"/>
    <property type="project" value="UniProtKB-KW"/>
</dbReference>
<dbReference type="SUPFAM" id="SSF55874">
    <property type="entry name" value="ATPase domain of HSP90 chaperone/DNA topoisomerase II/histidine kinase"/>
    <property type="match status" value="1"/>
</dbReference>
<gene>
    <name evidence="6" type="ORF">CS347_20865</name>
</gene>
<dbReference type="Pfam" id="PF07695">
    <property type="entry name" value="7TMR-DISM_7TM"/>
    <property type="match status" value="1"/>
</dbReference>
<feature type="transmembrane region" description="Helical" evidence="4">
    <location>
        <begin position="200"/>
        <end position="220"/>
    </location>
</feature>
<dbReference type="Proteomes" id="UP000282741">
    <property type="component" value="Chromosome"/>
</dbReference>
<dbReference type="InterPro" id="IPR036890">
    <property type="entry name" value="HATPase_C_sf"/>
</dbReference>
<evidence type="ECO:0000256" key="4">
    <source>
        <dbReference type="SAM" id="Phobius"/>
    </source>
</evidence>
<sequence>MDGATPDERLAWQAVALPDDWQARWPDYQGSVWYRVDWSPRCAGRQPLGLVLPSVNLAGEVYSNDELIWRDASLAEPLSRSWNMPRFWILPSSSLRETGNTLWVRVVGRADLGAGLGPVHIGQAQAMQALRDRLAWRHRSLYALNLIVSLTVGGLFFCIWLARRSQRDYGWYAFMALCWSAFVANVLLTSPWPFGDSASLARANLMALVLYVAGFCMFIWRFGGQSLPRLERALWGLSVALLALLALAPDSHLRPALLAGLIVPAGIFFLNCLQFPLRAWRTRDPDHAVMALCLLVFFAAGLHDFLMTFKLIRGELSYTAFTSIVAMVSMAAVLGMRIARNISRVERFNLELAESVRQARAELRTSLALEHALALANARLQDRLQLAHDLHDGPGGSLVRMMALVEQADEPLRNQEVLAILKHIRDDLRQAIDSGAGEGMPVPDTPGAWIAPLRHRFTVLFDALGIDVHWEIAPAWPRPPEARQCLALARLLEESLTNVVKHSGARQVRVALRQSSPSGLSLQIEDDGVGFDVEAVRQSGVSVGMRSMQARIARVGGSLVVVSRAGQTRLVATLPQAG</sequence>
<keyword evidence="2 6" id="KW-0418">Kinase</keyword>
<evidence type="ECO:0000256" key="1">
    <source>
        <dbReference type="ARBA" id="ARBA00022679"/>
    </source>
</evidence>
<keyword evidence="3" id="KW-0902">Two-component regulatory system</keyword>
<dbReference type="SMART" id="SM00387">
    <property type="entry name" value="HATPase_c"/>
    <property type="match status" value="1"/>
</dbReference>
<evidence type="ECO:0000313" key="7">
    <source>
        <dbReference type="Proteomes" id="UP000282741"/>
    </source>
</evidence>
<dbReference type="InterPro" id="IPR003594">
    <property type="entry name" value="HATPase_dom"/>
</dbReference>
<feature type="transmembrane region" description="Helical" evidence="4">
    <location>
        <begin position="255"/>
        <end position="277"/>
    </location>
</feature>
<evidence type="ECO:0000313" key="6">
    <source>
        <dbReference type="EMBL" id="AZW19689.1"/>
    </source>
</evidence>
<feature type="transmembrane region" description="Helical" evidence="4">
    <location>
        <begin position="169"/>
        <end position="188"/>
    </location>
</feature>
<dbReference type="InterPro" id="IPR008979">
    <property type="entry name" value="Galactose-bd-like_sf"/>
</dbReference>
<dbReference type="PANTHER" id="PTHR24421">
    <property type="entry name" value="NITRATE/NITRITE SENSOR PROTEIN NARX-RELATED"/>
    <property type="match status" value="1"/>
</dbReference>
<dbReference type="Gene3D" id="3.30.565.10">
    <property type="entry name" value="Histidine kinase-like ATPase, C-terminal domain"/>
    <property type="match status" value="1"/>
</dbReference>
<protein>
    <submittedName>
        <fullName evidence="6">Histidine kinase</fullName>
    </submittedName>
</protein>
<reference evidence="7" key="1">
    <citation type="submission" date="2017-10" db="EMBL/GenBank/DDBJ databases">
        <title>Whole genome sequencing of various Bordetella species.</title>
        <authorList>
            <person name="Weigand M.R."/>
            <person name="Loparev V."/>
            <person name="Peng Y."/>
            <person name="Bowden K.E."/>
            <person name="Tondella M.L."/>
            <person name="Williams M.M."/>
        </authorList>
    </citation>
    <scope>NUCLEOTIDE SEQUENCE [LARGE SCALE GENOMIC DNA]</scope>
    <source>
        <strain evidence="7">H720</strain>
    </source>
</reference>
<accession>A0AAN1S153</accession>
<dbReference type="Pfam" id="PF02518">
    <property type="entry name" value="HATPase_c"/>
    <property type="match status" value="1"/>
</dbReference>
<keyword evidence="1" id="KW-0808">Transferase</keyword>
<keyword evidence="4" id="KW-0472">Membrane</keyword>
<dbReference type="InterPro" id="IPR050482">
    <property type="entry name" value="Sensor_HK_TwoCompSys"/>
</dbReference>
<dbReference type="AlphaFoldDB" id="A0AAN1S153"/>
<evidence type="ECO:0000256" key="3">
    <source>
        <dbReference type="ARBA" id="ARBA00023012"/>
    </source>
</evidence>
<keyword evidence="4" id="KW-0812">Transmembrane</keyword>
<evidence type="ECO:0000259" key="5">
    <source>
        <dbReference type="PROSITE" id="PS50109"/>
    </source>
</evidence>
<dbReference type="CDD" id="cd16917">
    <property type="entry name" value="HATPase_UhpB-NarQ-NarX-like"/>
    <property type="match status" value="1"/>
</dbReference>
<dbReference type="GO" id="GO:0016301">
    <property type="term" value="F:kinase activity"/>
    <property type="evidence" value="ECO:0007669"/>
    <property type="project" value="UniProtKB-KW"/>
</dbReference>
<feature type="domain" description="Histidine kinase" evidence="5">
    <location>
        <begin position="488"/>
        <end position="578"/>
    </location>
</feature>
<dbReference type="KEGG" id="bhz:ACR54_02034"/>
<evidence type="ECO:0000256" key="2">
    <source>
        <dbReference type="ARBA" id="ARBA00022777"/>
    </source>
</evidence>
<proteinExistence type="predicted"/>
<dbReference type="EMBL" id="CP024172">
    <property type="protein sequence ID" value="AZW19689.1"/>
    <property type="molecule type" value="Genomic_DNA"/>
</dbReference>
<dbReference type="SUPFAM" id="SSF49785">
    <property type="entry name" value="Galactose-binding domain-like"/>
    <property type="match status" value="1"/>
</dbReference>
<dbReference type="PROSITE" id="PS50109">
    <property type="entry name" value="HIS_KIN"/>
    <property type="match status" value="1"/>
</dbReference>
<keyword evidence="4" id="KW-1133">Transmembrane helix</keyword>
<dbReference type="InterPro" id="IPR011623">
    <property type="entry name" value="7TMR_DISM_rcpt_extracell_dom1"/>
</dbReference>
<feature type="transmembrane region" description="Helical" evidence="4">
    <location>
        <begin position="318"/>
        <end position="339"/>
    </location>
</feature>
<feature type="transmembrane region" description="Helical" evidence="4">
    <location>
        <begin position="232"/>
        <end position="249"/>
    </location>
</feature>
<dbReference type="InterPro" id="IPR005467">
    <property type="entry name" value="His_kinase_dom"/>
</dbReference>
<name>A0AAN1S153_9BORD</name>
<feature type="transmembrane region" description="Helical" evidence="4">
    <location>
        <begin position="141"/>
        <end position="162"/>
    </location>
</feature>